<name>A0AA94L1Z5_DESDE</name>
<dbReference type="Gene3D" id="3.40.50.980">
    <property type="match status" value="2"/>
</dbReference>
<dbReference type="Pfam" id="PF00668">
    <property type="entry name" value="Condensation"/>
    <property type="match status" value="1"/>
</dbReference>
<evidence type="ECO:0000256" key="1">
    <source>
        <dbReference type="ARBA" id="ARBA00022450"/>
    </source>
</evidence>
<dbReference type="InterPro" id="IPR057737">
    <property type="entry name" value="Condensation_MtbB-like"/>
</dbReference>
<dbReference type="InterPro" id="IPR023213">
    <property type="entry name" value="CAT-like_dom_sf"/>
</dbReference>
<protein>
    <submittedName>
        <fullName evidence="5">Amino acid adenylation domain-containing protein</fullName>
    </submittedName>
</protein>
<dbReference type="InterPro" id="IPR010071">
    <property type="entry name" value="AA_adenyl_dom"/>
</dbReference>
<dbReference type="EMBL" id="FPIW01000012">
    <property type="protein sequence ID" value="SFW36395.1"/>
    <property type="molecule type" value="Genomic_DNA"/>
</dbReference>
<dbReference type="RefSeq" id="WP_072311581.1">
    <property type="nucleotide sequence ID" value="NZ_FPIW01000012.1"/>
</dbReference>
<dbReference type="CDD" id="cd19535">
    <property type="entry name" value="Cyc_NRPS"/>
    <property type="match status" value="1"/>
</dbReference>
<dbReference type="NCBIfam" id="TIGR01733">
    <property type="entry name" value="AA-adenyl-dom"/>
    <property type="match status" value="1"/>
</dbReference>
<sequence length="1158" mass="125506">MPVEAPITSREGLRAWVAAALNCSPEAIDENDSLIELGLSSLMMMRLPVMLKKQGISIKLADMLKDATVASWVRLMAGGQDRVKAEALQPVADGQPFALTDMQRAYLFGRQTIFPLGGIAAHGYLEIEAVGHGFDLPRLEKALNKTIAAHPVLRMVLTTDGRQAVLEKIPDYTIEYSHGPEKKVKYRAAMQAEILPAHTWPLFKICMTGSDDSPHKFLHISFDILLFDIASLALWLRQWHGFYAGIRADIEPQGRHFSQYIIEAENKKTSRSAEEHRSWWRARVDDLPHAPQLPLARQPRELTPPAILRQESFIEPEAASLLRGQAARAGVTAAGLFTAILALGLSRFSRSPHMTLNLTLFDRSGERAAYDGVLGDFTSMLPVAVHTGDGQSFRSLCQAVHAEIFQALSHAEVSGAEVSAEIARAQGMSNENPLPVVLTCATGDGASYLDAAALFGKLVFARNQAPQTWIDVQVVDYQGGISVIWDYVAGLFPDGLIDEMFGLFLQLCHELTDSVAWSSVAQSLCVDRMEPAVLETLPGADRNLVAPFLENAIMHPGATALITAEKTVSYGELERLSRALAQRLAASGLVQRGSLVGVALPRGWRQIVAVLGVLRAGAAYLPVSVNDPADRIALIFAEGKVAAVVCDDERARTIPDAFAKFVVDDDVPAAEVDYETLLLPADPDDVAYVIFTSGSTGKPKGVAVSHQAALNTIFDVNFRNAVTSKDRLLAVSQLNFDLSVYDIFGALAVGASLVIPPHAAVPDPHEWVRQIETAGVTVWNSVPALARLLIEAVPASGGSIESLRLFMLSGDWLPVDLARSILALRQKPRLVSMGGATEAAIWSVEKVVKTIAPDQNTIPYGKPLSGQILYVLDAAMRPCPQWTPGEIYIAGVGLAEGYLHRPELTARAFVLHPVTGERLYRTGDWGRLLPDGDIEFLGREDTQVKVNGMRIELGEIEAAMTVLPGIRQAVAVIAENSGVRQIAAFAVPDGTLTLDEKLLREALKKKLPYSWLPSVLCLESTLPLSANGKIDRKALAVRAGHALHAAQTEKTAQPETEGQRKIADVWASVLNGARPGVTVSFFDAGGTSFLAMQLAFRLATLLEQPVPVVSIFQYTTIASQAKHFIESEGLQPMNSGRGHVRAQKLGALAARARQRGRL</sequence>
<dbReference type="Gene3D" id="1.10.1200.10">
    <property type="entry name" value="ACP-like"/>
    <property type="match status" value="2"/>
</dbReference>
<dbReference type="GO" id="GO:0005737">
    <property type="term" value="C:cytoplasm"/>
    <property type="evidence" value="ECO:0007669"/>
    <property type="project" value="TreeGrafter"/>
</dbReference>
<dbReference type="GO" id="GO:0043041">
    <property type="term" value="P:amino acid activation for nonribosomal peptide biosynthetic process"/>
    <property type="evidence" value="ECO:0007669"/>
    <property type="project" value="TreeGrafter"/>
</dbReference>
<keyword evidence="1" id="KW-0596">Phosphopantetheine</keyword>
<dbReference type="Gene3D" id="3.30.559.10">
    <property type="entry name" value="Chloramphenicol acetyltransferase-like domain"/>
    <property type="match status" value="1"/>
</dbReference>
<gene>
    <name evidence="5" type="ORF">SAMN02910291_01013</name>
</gene>
<feature type="domain" description="Carrier" evidence="4">
    <location>
        <begin position="5"/>
        <end position="80"/>
    </location>
</feature>
<dbReference type="InterPro" id="IPR009081">
    <property type="entry name" value="PP-bd_ACP"/>
</dbReference>
<dbReference type="InterPro" id="IPR020806">
    <property type="entry name" value="PKS_PP-bd"/>
</dbReference>
<keyword evidence="3" id="KW-0436">Ligase</keyword>
<dbReference type="Gene3D" id="2.30.38.10">
    <property type="entry name" value="Luciferase, Domain 3"/>
    <property type="match status" value="1"/>
</dbReference>
<dbReference type="InterPro" id="IPR036736">
    <property type="entry name" value="ACP-like_sf"/>
</dbReference>
<dbReference type="PROSITE" id="PS50075">
    <property type="entry name" value="CARRIER"/>
    <property type="match status" value="2"/>
</dbReference>
<dbReference type="GO" id="GO:0016874">
    <property type="term" value="F:ligase activity"/>
    <property type="evidence" value="ECO:0007669"/>
    <property type="project" value="UniProtKB-KW"/>
</dbReference>
<dbReference type="PANTHER" id="PTHR45527">
    <property type="entry name" value="NONRIBOSOMAL PEPTIDE SYNTHETASE"/>
    <property type="match status" value="1"/>
</dbReference>
<dbReference type="PROSITE" id="PS00455">
    <property type="entry name" value="AMP_BINDING"/>
    <property type="match status" value="1"/>
</dbReference>
<evidence type="ECO:0000313" key="6">
    <source>
        <dbReference type="Proteomes" id="UP000182680"/>
    </source>
</evidence>
<dbReference type="SUPFAM" id="SSF47336">
    <property type="entry name" value="ACP-like"/>
    <property type="match status" value="2"/>
</dbReference>
<keyword evidence="2" id="KW-0597">Phosphoprotein</keyword>
<dbReference type="SUPFAM" id="SSF56801">
    <property type="entry name" value="Acetyl-CoA synthetase-like"/>
    <property type="match status" value="1"/>
</dbReference>
<dbReference type="GO" id="GO:0031177">
    <property type="term" value="F:phosphopantetheine binding"/>
    <property type="evidence" value="ECO:0007669"/>
    <property type="project" value="InterPro"/>
</dbReference>
<dbReference type="PANTHER" id="PTHR45527:SF10">
    <property type="entry name" value="PYOCHELIN SYNTHASE PCHF"/>
    <property type="match status" value="1"/>
</dbReference>
<dbReference type="InterPro" id="IPR045851">
    <property type="entry name" value="AMP-bd_C_sf"/>
</dbReference>
<dbReference type="SUPFAM" id="SSF52777">
    <property type="entry name" value="CoA-dependent acyltransferases"/>
    <property type="match status" value="2"/>
</dbReference>
<evidence type="ECO:0000256" key="3">
    <source>
        <dbReference type="ARBA" id="ARBA00022598"/>
    </source>
</evidence>
<dbReference type="GO" id="GO:0044550">
    <property type="term" value="P:secondary metabolite biosynthetic process"/>
    <property type="evidence" value="ECO:0007669"/>
    <property type="project" value="TreeGrafter"/>
</dbReference>
<evidence type="ECO:0000256" key="2">
    <source>
        <dbReference type="ARBA" id="ARBA00022553"/>
    </source>
</evidence>
<dbReference type="InterPro" id="IPR001242">
    <property type="entry name" value="Condensation_dom"/>
</dbReference>
<dbReference type="InterPro" id="IPR000873">
    <property type="entry name" value="AMP-dep_synth/lig_dom"/>
</dbReference>
<dbReference type="Proteomes" id="UP000182680">
    <property type="component" value="Unassembled WGS sequence"/>
</dbReference>
<dbReference type="Pfam" id="PF00550">
    <property type="entry name" value="PP-binding"/>
    <property type="match status" value="2"/>
</dbReference>
<dbReference type="FunFam" id="3.40.50.12780:FF:000012">
    <property type="entry name" value="Non-ribosomal peptide synthetase"/>
    <property type="match status" value="1"/>
</dbReference>
<dbReference type="InterPro" id="IPR020845">
    <property type="entry name" value="AMP-binding_CS"/>
</dbReference>
<proteinExistence type="predicted"/>
<dbReference type="SMART" id="SM00823">
    <property type="entry name" value="PKS_PP"/>
    <property type="match status" value="2"/>
</dbReference>
<evidence type="ECO:0000259" key="4">
    <source>
        <dbReference type="PROSITE" id="PS50075"/>
    </source>
</evidence>
<dbReference type="AlphaFoldDB" id="A0AA94L1Z5"/>
<dbReference type="Pfam" id="PF00501">
    <property type="entry name" value="AMP-binding"/>
    <property type="match status" value="1"/>
</dbReference>
<feature type="domain" description="Carrier" evidence="4">
    <location>
        <begin position="1053"/>
        <end position="1128"/>
    </location>
</feature>
<organism evidence="5 6">
    <name type="scientific">Desulfovibrio desulfuricans</name>
    <dbReference type="NCBI Taxonomy" id="876"/>
    <lineage>
        <taxon>Bacteria</taxon>
        <taxon>Pseudomonadati</taxon>
        <taxon>Thermodesulfobacteriota</taxon>
        <taxon>Desulfovibrionia</taxon>
        <taxon>Desulfovibrionales</taxon>
        <taxon>Desulfovibrionaceae</taxon>
        <taxon>Desulfovibrio</taxon>
    </lineage>
</organism>
<accession>A0AA94L1Z5</accession>
<dbReference type="Gene3D" id="3.30.559.30">
    <property type="entry name" value="Nonribosomal peptide synthetase, condensation domain"/>
    <property type="match status" value="1"/>
</dbReference>
<dbReference type="Gene3D" id="3.30.300.30">
    <property type="match status" value="1"/>
</dbReference>
<evidence type="ECO:0000313" key="5">
    <source>
        <dbReference type="EMBL" id="SFW36395.1"/>
    </source>
</evidence>
<reference evidence="6" key="1">
    <citation type="submission" date="2016-11" db="EMBL/GenBank/DDBJ databases">
        <authorList>
            <person name="Jaros S."/>
            <person name="Januszkiewicz K."/>
            <person name="Wedrychowicz H."/>
        </authorList>
    </citation>
    <scope>NUCLEOTIDE SEQUENCE [LARGE SCALE GENOMIC DNA]</scope>
    <source>
        <strain evidence="6">DSM 7057</strain>
    </source>
</reference>
<comment type="caution">
    <text evidence="5">The sequence shown here is derived from an EMBL/GenBank/DDBJ whole genome shotgun (WGS) entry which is preliminary data.</text>
</comment>